<dbReference type="EMBL" id="KN846953">
    <property type="protein sequence ID" value="KIV80413.1"/>
    <property type="molecule type" value="Genomic_DNA"/>
</dbReference>
<protein>
    <recommendedName>
        <fullName evidence="1">Clr5 domain-containing protein</fullName>
    </recommendedName>
</protein>
<accession>A0A0D1Z0C4</accession>
<dbReference type="AlphaFoldDB" id="A0A0D1Z0C4"/>
<sequence>MAPARPTRRQAPSEVDWERIKPHLTQLYLEKNLRLKEVSATLAAEHNFHATTCMYKGRLNKWNLRKNFTKDELAAAANKAELFVTAGMRPPSMQIDDRTIPMDRVKRHFGYPLRRPSIPVAVNIRRTTQICELRGAKQTRKSFDRRGVAEISRIHFQHSPGMYEFEKTLFQVNKYYEWRLTVGEDYFLLQEHSVNIPNSEPAAVVDPGQLFILAENLVRGISLGNAHLVQTLTKRISKLAALSFSHQHPGLLRVMLDLICHTFSDPDESYVHYSILSYLTALARRIFVESHPVRLILSLTQHGSQSQPESPEFKILTLMSHIASRHAGPTSDEVYELEEDMIFILRVYAVYAPTYEFCQGLLTRYAETLGKEHWAYR</sequence>
<proteinExistence type="predicted"/>
<dbReference type="HOGENOM" id="CLU_733683_0_0_1"/>
<feature type="domain" description="Clr5" evidence="1">
    <location>
        <begin position="15"/>
        <end position="66"/>
    </location>
</feature>
<evidence type="ECO:0000313" key="2">
    <source>
        <dbReference type="EMBL" id="KIV80413.1"/>
    </source>
</evidence>
<dbReference type="Pfam" id="PF14420">
    <property type="entry name" value="Clr5"/>
    <property type="match status" value="1"/>
</dbReference>
<name>A0A0D1Z0C4_9EURO</name>
<dbReference type="PANTHER" id="PTHR38788">
    <property type="entry name" value="CLR5 DOMAIN-CONTAINING PROTEIN"/>
    <property type="match status" value="1"/>
</dbReference>
<dbReference type="InterPro" id="IPR025676">
    <property type="entry name" value="Clr5_dom"/>
</dbReference>
<evidence type="ECO:0000313" key="3">
    <source>
        <dbReference type="Proteomes" id="UP000053599"/>
    </source>
</evidence>
<dbReference type="Proteomes" id="UP000053599">
    <property type="component" value="Unassembled WGS sequence"/>
</dbReference>
<evidence type="ECO:0000259" key="1">
    <source>
        <dbReference type="Pfam" id="PF14420"/>
    </source>
</evidence>
<gene>
    <name evidence="2" type="ORF">PV11_07913</name>
</gene>
<dbReference type="STRING" id="1016849.A0A0D1Z0C4"/>
<reference evidence="2 3" key="1">
    <citation type="submission" date="2015-01" db="EMBL/GenBank/DDBJ databases">
        <title>The Genome Sequence of Exophiala sideris CBS121828.</title>
        <authorList>
            <consortium name="The Broad Institute Genomics Platform"/>
            <person name="Cuomo C."/>
            <person name="de Hoog S."/>
            <person name="Gorbushina A."/>
            <person name="Stielow B."/>
            <person name="Teixiera M."/>
            <person name="Abouelleil A."/>
            <person name="Chapman S.B."/>
            <person name="Priest M."/>
            <person name="Young S.K."/>
            <person name="Wortman J."/>
            <person name="Nusbaum C."/>
            <person name="Birren B."/>
        </authorList>
    </citation>
    <scope>NUCLEOTIDE SEQUENCE [LARGE SCALE GENOMIC DNA]</scope>
    <source>
        <strain evidence="2 3">CBS 121828</strain>
    </source>
</reference>
<organism evidence="2 3">
    <name type="scientific">Exophiala sideris</name>
    <dbReference type="NCBI Taxonomy" id="1016849"/>
    <lineage>
        <taxon>Eukaryota</taxon>
        <taxon>Fungi</taxon>
        <taxon>Dikarya</taxon>
        <taxon>Ascomycota</taxon>
        <taxon>Pezizomycotina</taxon>
        <taxon>Eurotiomycetes</taxon>
        <taxon>Chaetothyriomycetidae</taxon>
        <taxon>Chaetothyriales</taxon>
        <taxon>Herpotrichiellaceae</taxon>
        <taxon>Exophiala</taxon>
    </lineage>
</organism>
<dbReference type="PANTHER" id="PTHR38788:SF3">
    <property type="entry name" value="CLR5 DOMAIN-CONTAINING PROTEIN"/>
    <property type="match status" value="1"/>
</dbReference>
<dbReference type="OrthoDB" id="194358at2759"/>